<name>A0ABV0B4U9_9SPHN</name>
<evidence type="ECO:0000313" key="2">
    <source>
        <dbReference type="Proteomes" id="UP001427805"/>
    </source>
</evidence>
<dbReference type="RefSeq" id="WP_346245586.1">
    <property type="nucleotide sequence ID" value="NZ_JBDIZK010000002.1"/>
</dbReference>
<reference evidence="1 2" key="1">
    <citation type="submission" date="2024-05" db="EMBL/GenBank/DDBJ databases">
        <title>Sphingomonas sp. HF-S3 16S ribosomal RNA gene Genome sequencing and assembly.</title>
        <authorList>
            <person name="Lee H."/>
        </authorList>
    </citation>
    <scope>NUCLEOTIDE SEQUENCE [LARGE SCALE GENOMIC DNA]</scope>
    <source>
        <strain evidence="1 2">HF-S3</strain>
    </source>
</reference>
<proteinExistence type="predicted"/>
<sequence length="120" mass="13414">MSDDPIDWITLAGKRAKGKRPDYFDDPAVDRLLSIVMALVGEVAVQRQRGDTLERLLEAKGVVTREDIETYVPDRTAAEERGIATKAYIARVMRGVQQAMEATAVEEKPVEQVSEELKKL</sequence>
<protein>
    <submittedName>
        <fullName evidence="1">Uncharacterized protein</fullName>
    </submittedName>
</protein>
<dbReference type="EMBL" id="JBDIZK010000002">
    <property type="protein sequence ID" value="MEN3746588.1"/>
    <property type="molecule type" value="Genomic_DNA"/>
</dbReference>
<evidence type="ECO:0000313" key="1">
    <source>
        <dbReference type="EMBL" id="MEN3746588.1"/>
    </source>
</evidence>
<comment type="caution">
    <text evidence="1">The sequence shown here is derived from an EMBL/GenBank/DDBJ whole genome shotgun (WGS) entry which is preliminary data.</text>
</comment>
<accession>A0ABV0B4U9</accession>
<keyword evidence="2" id="KW-1185">Reference proteome</keyword>
<dbReference type="Proteomes" id="UP001427805">
    <property type="component" value="Unassembled WGS sequence"/>
</dbReference>
<organism evidence="1 2">
    <name type="scientific">Sphingomonas rustica</name>
    <dbReference type="NCBI Taxonomy" id="3103142"/>
    <lineage>
        <taxon>Bacteria</taxon>
        <taxon>Pseudomonadati</taxon>
        <taxon>Pseudomonadota</taxon>
        <taxon>Alphaproteobacteria</taxon>
        <taxon>Sphingomonadales</taxon>
        <taxon>Sphingomonadaceae</taxon>
        <taxon>Sphingomonas</taxon>
    </lineage>
</organism>
<gene>
    <name evidence="1" type="ORF">TPR58_05370</name>
</gene>